<dbReference type="PANTHER" id="PTHR33371:SF16">
    <property type="entry name" value="MCE-FAMILY PROTEIN MCE3F"/>
    <property type="match status" value="1"/>
</dbReference>
<proteinExistence type="predicted"/>
<accession>A0A1Q4I1Q0</accession>
<feature type="region of interest" description="Disordered" evidence="1">
    <location>
        <begin position="399"/>
        <end position="477"/>
    </location>
</feature>
<keyword evidence="6" id="KW-1185">Reference proteome</keyword>
<keyword evidence="2" id="KW-0812">Transmembrane</keyword>
<feature type="compositionally biased region" description="Pro residues" evidence="1">
    <location>
        <begin position="422"/>
        <end position="432"/>
    </location>
</feature>
<evidence type="ECO:0000259" key="3">
    <source>
        <dbReference type="Pfam" id="PF02470"/>
    </source>
</evidence>
<protein>
    <submittedName>
        <fullName evidence="5">Mammalian cell entry protein</fullName>
    </submittedName>
</protein>
<dbReference type="GO" id="GO:0005576">
    <property type="term" value="C:extracellular region"/>
    <property type="evidence" value="ECO:0007669"/>
    <property type="project" value="TreeGrafter"/>
</dbReference>
<dbReference type="EMBL" id="MPNT01000001">
    <property type="protein sequence ID" value="OJZ75904.1"/>
    <property type="molecule type" value="Genomic_DNA"/>
</dbReference>
<dbReference type="STRING" id="53378.BRW65_00060"/>
<comment type="caution">
    <text evidence="5">The sequence shown here is derived from an EMBL/GenBank/DDBJ whole genome shotgun (WGS) entry which is preliminary data.</text>
</comment>
<dbReference type="Pfam" id="PF02470">
    <property type="entry name" value="MlaD"/>
    <property type="match status" value="1"/>
</dbReference>
<dbReference type="InterPro" id="IPR024516">
    <property type="entry name" value="Mce_C"/>
</dbReference>
<name>A0A1Q4I1Q0_9MYCO</name>
<evidence type="ECO:0000259" key="4">
    <source>
        <dbReference type="Pfam" id="PF11887"/>
    </source>
</evidence>
<organism evidence="5 6">
    <name type="scientific">Mycobacterium paraffinicum</name>
    <dbReference type="NCBI Taxonomy" id="53378"/>
    <lineage>
        <taxon>Bacteria</taxon>
        <taxon>Bacillati</taxon>
        <taxon>Actinomycetota</taxon>
        <taxon>Actinomycetes</taxon>
        <taxon>Mycobacteriales</taxon>
        <taxon>Mycobacteriaceae</taxon>
        <taxon>Mycobacterium</taxon>
    </lineage>
</organism>
<dbReference type="PANTHER" id="PTHR33371">
    <property type="entry name" value="INTERMEMBRANE PHOSPHOLIPID TRANSPORT SYSTEM BINDING PROTEIN MLAD-RELATED"/>
    <property type="match status" value="1"/>
</dbReference>
<dbReference type="InterPro" id="IPR003399">
    <property type="entry name" value="Mce/MlaD"/>
</dbReference>
<dbReference type="Proteomes" id="UP000186438">
    <property type="component" value="Unassembled WGS sequence"/>
</dbReference>
<evidence type="ECO:0000313" key="6">
    <source>
        <dbReference type="Proteomes" id="UP000186438"/>
    </source>
</evidence>
<reference evidence="5 6" key="1">
    <citation type="submission" date="2016-11" db="EMBL/GenBank/DDBJ databases">
        <title>Genome sequences of unsequenced Mycobacteria.</title>
        <authorList>
            <person name="Greninger A.L."/>
            <person name="Fang F."/>
            <person name="Jerome K.R."/>
        </authorList>
    </citation>
    <scope>NUCLEOTIDE SEQUENCE [LARGE SCALE GENOMIC DNA]</scope>
    <source>
        <strain evidence="5 6">M11</strain>
    </source>
</reference>
<dbReference type="AlphaFoldDB" id="A0A1Q4I1Q0"/>
<keyword evidence="2" id="KW-1133">Transmembrane helix</keyword>
<feature type="domain" description="Mce/MlaD" evidence="3">
    <location>
        <begin position="41"/>
        <end position="115"/>
    </location>
</feature>
<feature type="transmembrane region" description="Helical" evidence="2">
    <location>
        <begin position="12"/>
        <end position="30"/>
    </location>
</feature>
<evidence type="ECO:0000256" key="2">
    <source>
        <dbReference type="SAM" id="Phobius"/>
    </source>
</evidence>
<keyword evidence="2" id="KW-0472">Membrane</keyword>
<evidence type="ECO:0000256" key="1">
    <source>
        <dbReference type="SAM" id="MobiDB-lite"/>
    </source>
</evidence>
<dbReference type="Pfam" id="PF11887">
    <property type="entry name" value="Mce4_CUP1"/>
    <property type="match status" value="1"/>
</dbReference>
<dbReference type="InterPro" id="IPR052336">
    <property type="entry name" value="MlaD_Phospholipid_Transporter"/>
</dbReference>
<dbReference type="RefSeq" id="WP_073869874.1">
    <property type="nucleotide sequence ID" value="NZ_MPNT01000001.1"/>
</dbReference>
<dbReference type="NCBIfam" id="TIGR00996">
    <property type="entry name" value="Mtu_fam_mce"/>
    <property type="match status" value="1"/>
</dbReference>
<gene>
    <name evidence="5" type="ORF">BRW65_00060</name>
</gene>
<dbReference type="InterPro" id="IPR005693">
    <property type="entry name" value="Mce"/>
</dbReference>
<feature type="domain" description="Mammalian cell entry C-terminal" evidence="4">
    <location>
        <begin position="122"/>
        <end position="301"/>
    </location>
</feature>
<evidence type="ECO:0000313" key="5">
    <source>
        <dbReference type="EMBL" id="OJZ75904.1"/>
    </source>
</evidence>
<sequence length="477" mass="51012">MHLSRRVRLQLVFFAVITVVAGGVMTFAFVDIPNVLFGIGHYRVTVDLPVAAGLYENANVTYRGTEVGRVEQVHLTDSGVAAVLSLQSGIAIPADLQAEVHSQTAVGEQFIEFVPRSAKGPALKNGDVIPLDRTTVPPNINSLLSATNEGLLAIPHDNLRTAIDELSTAVGGLGPELARFVKGSTALLADARTNLDALTNVVDHSKPILDAQSDSSDSIQAWAANLAVISGEVKDQDLALRGVLENAPGSAEEGRALFERLHPTLPLLMANLVGVGQVAVTYRADIEQLLVLLPQLVQTVQGAELANRDIKSAYRGVYLSFNLNLNEPPPCTTGYLPANQVRSPSEVDYPDRPPGDMYCRVPQDSRLNVRGVRNAPCETRPGKRAPTVKMCESDEEYVPLNDGNSWKGDPNATYSGQAVPQPREPTAPPPPVAVATYDPATGTYTGPDGRQYTQSDLAAGGGSNHRWQDMLVPPKGN</sequence>
<dbReference type="OrthoDB" id="4741753at2"/>